<dbReference type="AlphaFoldDB" id="A0A1Q8ZQV7"/>
<keyword evidence="2" id="KW-0808">Transferase</keyword>
<comment type="caution">
    <text evidence="3">The sequence shown here is derived from an EMBL/GenBank/DDBJ whole genome shotgun (WGS) entry which is preliminary data.</text>
</comment>
<dbReference type="GO" id="GO:0032259">
    <property type="term" value="P:methylation"/>
    <property type="evidence" value="ECO:0007669"/>
    <property type="project" value="UniProtKB-KW"/>
</dbReference>
<evidence type="ECO:0000313" key="4">
    <source>
        <dbReference type="Proteomes" id="UP000186894"/>
    </source>
</evidence>
<sequence length="366" mass="39714">MSTPLGDKIKRLIHLNGPMSVSDYFTLCLADPEFGYYRSREPFGAQGDFITAPEISQIFGEMIAAFLVHAWKCHGLPNPVRLVEIGPGRGTMMSDMLRVIAKLAPDMYRDTSVHMIETSERLREVQQSTLAVHIEKIDWHDTLEDAPAGFTLVVANELFDAIPIRQFVKAGAHFVERVIGLDHEDELVFALGTAVLDPSLLPEGAEGAPDGTIYEFSPARRAVMEGLCHRLGQEGGTALIIDYGHMATGFGDTLQAVRTHDYDPPLAHPGIADLTSHVDFEDLARTAISNGISVTGCMRQGDFLLGLGITDRAGVLGRGKDAATQLMLTEAVTRLAGSGEGRMGELFKVLAVSTPALSLPPFRPLH</sequence>
<dbReference type="Gene3D" id="3.40.50.12710">
    <property type="match status" value="1"/>
</dbReference>
<dbReference type="InterPro" id="IPR003788">
    <property type="entry name" value="NDUFAF7"/>
</dbReference>
<organism evidence="3 4">
    <name type="scientific">Rhizobium oryziradicis</name>
    <dbReference type="NCBI Taxonomy" id="1867956"/>
    <lineage>
        <taxon>Bacteria</taxon>
        <taxon>Pseudomonadati</taxon>
        <taxon>Pseudomonadota</taxon>
        <taxon>Alphaproteobacteria</taxon>
        <taxon>Hyphomicrobiales</taxon>
        <taxon>Rhizobiaceae</taxon>
        <taxon>Rhizobium/Agrobacterium group</taxon>
        <taxon>Rhizobium</taxon>
    </lineage>
</organism>
<dbReference type="PANTHER" id="PTHR12049:SF7">
    <property type="entry name" value="PROTEIN ARGININE METHYLTRANSFERASE NDUFAF7, MITOCHONDRIAL"/>
    <property type="match status" value="1"/>
</dbReference>
<dbReference type="InterPro" id="IPR029063">
    <property type="entry name" value="SAM-dependent_MTases_sf"/>
</dbReference>
<dbReference type="GO" id="GO:0035243">
    <property type="term" value="F:protein-arginine omega-N symmetric methyltransferase activity"/>
    <property type="evidence" value="ECO:0007669"/>
    <property type="project" value="TreeGrafter"/>
</dbReference>
<dbReference type="Proteomes" id="UP000186894">
    <property type="component" value="Unassembled WGS sequence"/>
</dbReference>
<evidence type="ECO:0000256" key="1">
    <source>
        <dbReference type="ARBA" id="ARBA00022603"/>
    </source>
</evidence>
<keyword evidence="1" id="KW-0489">Methyltransferase</keyword>
<reference evidence="3 4" key="1">
    <citation type="submission" date="2016-09" db="EMBL/GenBank/DDBJ databases">
        <title>Rhizobium oryziradicis sp. nov., isolated from the root of rice.</title>
        <authorList>
            <person name="Zhao J."/>
            <person name="Zhang X."/>
        </authorList>
    </citation>
    <scope>NUCLEOTIDE SEQUENCE [LARGE SCALE GENOMIC DNA]</scope>
    <source>
        <strain evidence="3 4">N19</strain>
    </source>
</reference>
<evidence type="ECO:0000313" key="3">
    <source>
        <dbReference type="EMBL" id="OLP44378.1"/>
    </source>
</evidence>
<dbReference type="STRING" id="1867956.BJF95_07520"/>
<accession>A0A1Q8ZQV7</accession>
<name>A0A1Q8ZQV7_9HYPH</name>
<dbReference type="PANTHER" id="PTHR12049">
    <property type="entry name" value="PROTEIN ARGININE METHYLTRANSFERASE NDUFAF7, MITOCHONDRIAL"/>
    <property type="match status" value="1"/>
</dbReference>
<dbReference type="InterPro" id="IPR038375">
    <property type="entry name" value="NDUFAF7_sf"/>
</dbReference>
<dbReference type="RefSeq" id="WP_075639888.1">
    <property type="nucleotide sequence ID" value="NZ_MKIM01000027.1"/>
</dbReference>
<evidence type="ECO:0000256" key="2">
    <source>
        <dbReference type="ARBA" id="ARBA00022679"/>
    </source>
</evidence>
<protein>
    <submittedName>
        <fullName evidence="3">TetR family transcriptional regulator</fullName>
    </submittedName>
</protein>
<dbReference type="SUPFAM" id="SSF53335">
    <property type="entry name" value="S-adenosyl-L-methionine-dependent methyltransferases"/>
    <property type="match status" value="1"/>
</dbReference>
<dbReference type="OrthoDB" id="9794208at2"/>
<dbReference type="Pfam" id="PF02636">
    <property type="entry name" value="Methyltransf_28"/>
    <property type="match status" value="1"/>
</dbReference>
<dbReference type="EMBL" id="MKIM01000027">
    <property type="protein sequence ID" value="OLP44378.1"/>
    <property type="molecule type" value="Genomic_DNA"/>
</dbReference>
<proteinExistence type="predicted"/>
<keyword evidence="4" id="KW-1185">Reference proteome</keyword>
<gene>
    <name evidence="3" type="ORF">BJF95_07520</name>
</gene>